<dbReference type="Proteomes" id="UP000518188">
    <property type="component" value="Unassembled WGS sequence"/>
</dbReference>
<protein>
    <submittedName>
        <fullName evidence="1">DNA-binding protein</fullName>
    </submittedName>
</protein>
<sequence length="54" mass="6072">MERLCIGRSTAFGLIASRQLRSVKVGRRRLVSEAAIVDFIQSLDGEPTRPENDR</sequence>
<name>A0A7X6RZL1_9MYCO</name>
<comment type="caution">
    <text evidence="1">The sequence shown here is derived from an EMBL/GenBank/DDBJ whole genome shotgun (WGS) entry which is preliminary data.</text>
</comment>
<keyword evidence="1" id="KW-0238">DNA-binding</keyword>
<organism evidence="1 2">
    <name type="scientific">Mycolicibacterium septicum DSM 44393</name>
    <dbReference type="NCBI Taxonomy" id="1341646"/>
    <lineage>
        <taxon>Bacteria</taxon>
        <taxon>Bacillati</taxon>
        <taxon>Actinomycetota</taxon>
        <taxon>Actinomycetes</taxon>
        <taxon>Mycobacteriales</taxon>
        <taxon>Mycobacteriaceae</taxon>
        <taxon>Mycolicibacterium</taxon>
    </lineage>
</organism>
<dbReference type="EMBL" id="JAAXPJ010000015">
    <property type="protein sequence ID" value="NKZ14935.1"/>
    <property type="molecule type" value="Genomic_DNA"/>
</dbReference>
<evidence type="ECO:0000313" key="2">
    <source>
        <dbReference type="Proteomes" id="UP000518188"/>
    </source>
</evidence>
<gene>
    <name evidence="1" type="ORF">HGA11_28570</name>
</gene>
<reference evidence="1 2" key="1">
    <citation type="submission" date="2020-04" db="EMBL/GenBank/DDBJ databases">
        <title>MicrobeNet Type strains.</title>
        <authorList>
            <person name="Nicholson A.C."/>
        </authorList>
    </citation>
    <scope>NUCLEOTIDE SEQUENCE [LARGE SCALE GENOMIC DNA]</scope>
    <source>
        <strain evidence="1 2">ATCC 700731</strain>
    </source>
</reference>
<dbReference type="AlphaFoldDB" id="A0A7X6RZL1"/>
<dbReference type="GO" id="GO:0003677">
    <property type="term" value="F:DNA binding"/>
    <property type="evidence" value="ECO:0007669"/>
    <property type="project" value="UniProtKB-KW"/>
</dbReference>
<accession>A0A7X6RZL1</accession>
<proteinExistence type="predicted"/>
<evidence type="ECO:0000313" key="1">
    <source>
        <dbReference type="EMBL" id="NKZ14935.1"/>
    </source>
</evidence>